<keyword evidence="3" id="KW-0479">Metal-binding</keyword>
<dbReference type="PANTHER" id="PTHR33938:SF8">
    <property type="entry name" value="CARBOXYLIC ESTER HYDROLASE"/>
    <property type="match status" value="1"/>
</dbReference>
<evidence type="ECO:0000313" key="9">
    <source>
        <dbReference type="EMBL" id="KAA8651095.1"/>
    </source>
</evidence>
<evidence type="ECO:0000256" key="7">
    <source>
        <dbReference type="ARBA" id="ARBA00023157"/>
    </source>
</evidence>
<dbReference type="Proteomes" id="UP000324241">
    <property type="component" value="Unassembled WGS sequence"/>
</dbReference>
<dbReference type="EMBL" id="QUQM01000001">
    <property type="protein sequence ID" value="KAA8651095.1"/>
    <property type="molecule type" value="Genomic_DNA"/>
</dbReference>
<feature type="signal peptide" evidence="8">
    <location>
        <begin position="1"/>
        <end position="17"/>
    </location>
</feature>
<dbReference type="GeneID" id="54326490"/>
<reference evidence="9 10" key="1">
    <citation type="submission" date="2019-08" db="EMBL/GenBank/DDBJ databases">
        <title>The genome sequence of a newly discovered highly antifungal drug resistant Aspergillus species, Aspergillus tanneri NIH 1004.</title>
        <authorList>
            <person name="Mounaud S."/>
            <person name="Singh I."/>
            <person name="Joardar V."/>
            <person name="Pakala S."/>
            <person name="Pakala S."/>
            <person name="Venepally P."/>
            <person name="Chung J.K."/>
            <person name="Losada L."/>
            <person name="Nierman W.C."/>
        </authorList>
    </citation>
    <scope>NUCLEOTIDE SEQUENCE [LARGE SCALE GENOMIC DNA]</scope>
    <source>
        <strain evidence="9 10">NIH1004</strain>
    </source>
</reference>
<keyword evidence="6" id="KW-0106">Calcium</keyword>
<evidence type="ECO:0000256" key="1">
    <source>
        <dbReference type="ARBA" id="ARBA00006249"/>
    </source>
</evidence>
<dbReference type="VEuPathDB" id="FungiDB:EYZ11_005315"/>
<dbReference type="InterPro" id="IPR029058">
    <property type="entry name" value="AB_hydrolase_fold"/>
</dbReference>
<evidence type="ECO:0000256" key="3">
    <source>
        <dbReference type="ARBA" id="ARBA00022723"/>
    </source>
</evidence>
<comment type="similarity">
    <text evidence="1 8">Belongs to the tannase family.</text>
</comment>
<dbReference type="OrthoDB" id="3039123at2759"/>
<keyword evidence="4 8" id="KW-0732">Signal</keyword>
<proteinExistence type="inferred from homology"/>
<dbReference type="SUPFAM" id="SSF53474">
    <property type="entry name" value="alpha/beta-Hydrolases"/>
    <property type="match status" value="2"/>
</dbReference>
<feature type="chain" id="PRO_5024469109" description="Carboxylic ester hydrolase" evidence="8">
    <location>
        <begin position="18"/>
        <end position="532"/>
    </location>
</feature>
<keyword evidence="7" id="KW-1015">Disulfide bond</keyword>
<sequence length="532" mass="57494">MLFYILGLISFSAYTTALLSGGSGHYTQNGNCSSSVISSPTLPEAEILSLSAAPVTNYVGDNFSIDFCNVTISYTHPGWNDTIHVTIWLPLQNWNGRLQGSGGGRYATRPIDSILAAAVAANYSVVATDGGHRVNNTNAESWFHESRSSKSWSLNALNEVNLYLLQDFASVALNDASVVGKQVTHSFYGQPAHHSYWNGCGTGGRQGLMLAQRYPDAFDGIVAAAPAINWPSFTVGLFWPQFVMNQLSRFPPQCVMDTITTAAVDACDDLDGVVDGVIGAADLCQFDPASLVGQSVNCNGVPIEITEEDTTIVQKIWEGPRSVNGSFLWHGFEPGTNLSGVANTSCSASASDCTGVPSAMALDWINLFVEQNPSRDLTNLSHVDLDNIFYRSNQKYSSIIATDDPDLSAFKNAGGKMISWHGLIDAGIPPKGTRQYYRRVEALDTAVRDFYRHFEAPGVGIYSCYSGSGPAPTDDLDTVVEWVENGVVPETLMAKTTDLSRERNLCPWPLVSVYQGGDEKVASSYACRESFA</sequence>
<keyword evidence="5 8" id="KW-0378">Hydrolase</keyword>
<dbReference type="Pfam" id="PF07519">
    <property type="entry name" value="Tannase"/>
    <property type="match status" value="1"/>
</dbReference>
<evidence type="ECO:0000256" key="6">
    <source>
        <dbReference type="ARBA" id="ARBA00022837"/>
    </source>
</evidence>
<dbReference type="GO" id="GO:0030600">
    <property type="term" value="F:feruloyl esterase activity"/>
    <property type="evidence" value="ECO:0007669"/>
    <property type="project" value="UniProtKB-ARBA"/>
</dbReference>
<dbReference type="RefSeq" id="XP_033430456.1">
    <property type="nucleotide sequence ID" value="XM_033568461.1"/>
</dbReference>
<gene>
    <name evidence="9" type="ORF">ATNIH1004_003788</name>
</gene>
<evidence type="ECO:0000256" key="2">
    <source>
        <dbReference type="ARBA" id="ARBA00022487"/>
    </source>
</evidence>
<dbReference type="AlphaFoldDB" id="A0A5M9MVI1"/>
<organism evidence="9 10">
    <name type="scientific">Aspergillus tanneri</name>
    <dbReference type="NCBI Taxonomy" id="1220188"/>
    <lineage>
        <taxon>Eukaryota</taxon>
        <taxon>Fungi</taxon>
        <taxon>Dikarya</taxon>
        <taxon>Ascomycota</taxon>
        <taxon>Pezizomycotina</taxon>
        <taxon>Eurotiomycetes</taxon>
        <taxon>Eurotiomycetidae</taxon>
        <taxon>Eurotiales</taxon>
        <taxon>Aspergillaceae</taxon>
        <taxon>Aspergillus</taxon>
        <taxon>Aspergillus subgen. Circumdati</taxon>
    </lineage>
</organism>
<protein>
    <recommendedName>
        <fullName evidence="8">Carboxylic ester hydrolase</fullName>
        <ecNumber evidence="8">3.1.1.-</ecNumber>
    </recommendedName>
</protein>
<dbReference type="GO" id="GO:0046872">
    <property type="term" value="F:metal ion binding"/>
    <property type="evidence" value="ECO:0007669"/>
    <property type="project" value="UniProtKB-KW"/>
</dbReference>
<dbReference type="InterPro" id="IPR011118">
    <property type="entry name" value="Tannase/feruloyl_esterase"/>
</dbReference>
<evidence type="ECO:0000256" key="5">
    <source>
        <dbReference type="ARBA" id="ARBA00022801"/>
    </source>
</evidence>
<name>A0A5M9MVI1_9EURO</name>
<evidence type="ECO:0000313" key="10">
    <source>
        <dbReference type="Proteomes" id="UP000324241"/>
    </source>
</evidence>
<accession>A0A5M9MVI1</accession>
<evidence type="ECO:0000256" key="8">
    <source>
        <dbReference type="RuleBase" id="RU361238"/>
    </source>
</evidence>
<dbReference type="PANTHER" id="PTHR33938">
    <property type="entry name" value="FERULOYL ESTERASE B-RELATED"/>
    <property type="match status" value="1"/>
</dbReference>
<dbReference type="EC" id="3.1.1.-" evidence="8"/>
<comment type="caution">
    <text evidence="9">The sequence shown here is derived from an EMBL/GenBank/DDBJ whole genome shotgun (WGS) entry which is preliminary data.</text>
</comment>
<keyword evidence="2" id="KW-0719">Serine esterase</keyword>
<evidence type="ECO:0000256" key="4">
    <source>
        <dbReference type="ARBA" id="ARBA00022729"/>
    </source>
</evidence>